<dbReference type="PANTHER" id="PTHR44379:SF8">
    <property type="entry name" value="XANTHINE DEHYDROGENASE IRON-SULFUR-BINDING SUBUNIT XDHC-RELATED"/>
    <property type="match status" value="1"/>
</dbReference>
<evidence type="ECO:0000256" key="5">
    <source>
        <dbReference type="ARBA" id="ARBA00023014"/>
    </source>
</evidence>
<sequence>MNTEHRYPVHFQLNGEQKTVTVSSEQTLLDLLRQDLHAWEVKEGCGQGDCGACTVLIDGEARLACLMLAVQAEQSAITTVCGLGDEAHLHPLQQAFIEHGAAQCGFCTPGILLSAQALLATNPHPTRTQIRTALAGNLCRCTGYQAIVDAIEAASGQVCSQSVIANERITCISTQVTRREEA</sequence>
<dbReference type="SUPFAM" id="SSF54292">
    <property type="entry name" value="2Fe-2S ferredoxin-like"/>
    <property type="match status" value="1"/>
</dbReference>
<dbReference type="GO" id="GO:0051537">
    <property type="term" value="F:2 iron, 2 sulfur cluster binding"/>
    <property type="evidence" value="ECO:0007669"/>
    <property type="project" value="UniProtKB-KW"/>
</dbReference>
<keyword evidence="2" id="KW-0479">Metal-binding</keyword>
<evidence type="ECO:0000256" key="4">
    <source>
        <dbReference type="ARBA" id="ARBA00023004"/>
    </source>
</evidence>
<evidence type="ECO:0000256" key="3">
    <source>
        <dbReference type="ARBA" id="ARBA00023002"/>
    </source>
</evidence>
<keyword evidence="5" id="KW-0411">Iron-sulfur</keyword>
<feature type="domain" description="2Fe-2S ferredoxin-type" evidence="6">
    <location>
        <begin position="7"/>
        <end position="83"/>
    </location>
</feature>
<organism evidence="7 8">
    <name type="scientific">Ktedonobacter racemifer DSM 44963</name>
    <dbReference type="NCBI Taxonomy" id="485913"/>
    <lineage>
        <taxon>Bacteria</taxon>
        <taxon>Bacillati</taxon>
        <taxon>Chloroflexota</taxon>
        <taxon>Ktedonobacteria</taxon>
        <taxon>Ktedonobacterales</taxon>
        <taxon>Ktedonobacteraceae</taxon>
        <taxon>Ktedonobacter</taxon>
    </lineage>
</organism>
<dbReference type="Gene3D" id="3.10.20.30">
    <property type="match status" value="1"/>
</dbReference>
<dbReference type="GO" id="GO:0046872">
    <property type="term" value="F:metal ion binding"/>
    <property type="evidence" value="ECO:0007669"/>
    <property type="project" value="UniProtKB-KW"/>
</dbReference>
<dbReference type="AlphaFoldDB" id="D6TQC9"/>
<protein>
    <submittedName>
        <fullName evidence="7">(2Fe-2S)-binding domain protein</fullName>
    </submittedName>
</protein>
<comment type="caution">
    <text evidence="7">The sequence shown here is derived from an EMBL/GenBank/DDBJ whole genome shotgun (WGS) entry which is preliminary data.</text>
</comment>
<dbReference type="GO" id="GO:0016491">
    <property type="term" value="F:oxidoreductase activity"/>
    <property type="evidence" value="ECO:0007669"/>
    <property type="project" value="UniProtKB-KW"/>
</dbReference>
<dbReference type="FunCoup" id="D6TQC9">
    <property type="interactions" value="287"/>
</dbReference>
<keyword evidence="3" id="KW-0560">Oxidoreductase</keyword>
<proteinExistence type="predicted"/>
<dbReference type="Gene3D" id="1.10.150.120">
    <property type="entry name" value="[2Fe-2S]-binding domain"/>
    <property type="match status" value="1"/>
</dbReference>
<dbReference type="InterPro" id="IPR012675">
    <property type="entry name" value="Beta-grasp_dom_sf"/>
</dbReference>
<dbReference type="STRING" id="485913.Krac_7016"/>
<dbReference type="PROSITE" id="PS00197">
    <property type="entry name" value="2FE2S_FER_1"/>
    <property type="match status" value="1"/>
</dbReference>
<dbReference type="Proteomes" id="UP000004508">
    <property type="component" value="Unassembled WGS sequence"/>
</dbReference>
<evidence type="ECO:0000256" key="2">
    <source>
        <dbReference type="ARBA" id="ARBA00022723"/>
    </source>
</evidence>
<evidence type="ECO:0000256" key="1">
    <source>
        <dbReference type="ARBA" id="ARBA00022714"/>
    </source>
</evidence>
<dbReference type="RefSeq" id="WP_007909516.1">
    <property type="nucleotide sequence ID" value="NZ_ADVG01000002.1"/>
</dbReference>
<evidence type="ECO:0000313" key="7">
    <source>
        <dbReference type="EMBL" id="EFH85777.1"/>
    </source>
</evidence>
<dbReference type="CDD" id="cd00207">
    <property type="entry name" value="fer2"/>
    <property type="match status" value="1"/>
</dbReference>
<keyword evidence="1" id="KW-0001">2Fe-2S</keyword>
<dbReference type="InterPro" id="IPR051452">
    <property type="entry name" value="Diverse_Oxidoreductases"/>
</dbReference>
<keyword evidence="8" id="KW-1185">Reference proteome</keyword>
<dbReference type="Pfam" id="PF01799">
    <property type="entry name" value="Fer2_2"/>
    <property type="match status" value="1"/>
</dbReference>
<dbReference type="OrthoDB" id="9796880at2"/>
<name>D6TQC9_KTERA</name>
<dbReference type="InParanoid" id="D6TQC9"/>
<evidence type="ECO:0000313" key="8">
    <source>
        <dbReference type="Proteomes" id="UP000004508"/>
    </source>
</evidence>
<keyword evidence="4" id="KW-0408">Iron</keyword>
<dbReference type="SUPFAM" id="SSF47741">
    <property type="entry name" value="CO dehydrogenase ISP C-domain like"/>
    <property type="match status" value="1"/>
</dbReference>
<dbReference type="PROSITE" id="PS51085">
    <property type="entry name" value="2FE2S_FER_2"/>
    <property type="match status" value="1"/>
</dbReference>
<dbReference type="InterPro" id="IPR001041">
    <property type="entry name" value="2Fe-2S_ferredoxin-type"/>
</dbReference>
<accession>D6TQC9</accession>
<reference evidence="7 8" key="1">
    <citation type="journal article" date="2011" name="Stand. Genomic Sci.">
        <title>Non-contiguous finished genome sequence and contextual data of the filamentous soil bacterium Ktedonobacter racemifer type strain (SOSP1-21).</title>
        <authorList>
            <person name="Chang Y.J."/>
            <person name="Land M."/>
            <person name="Hauser L."/>
            <person name="Chertkov O."/>
            <person name="Del Rio T.G."/>
            <person name="Nolan M."/>
            <person name="Copeland A."/>
            <person name="Tice H."/>
            <person name="Cheng J.F."/>
            <person name="Lucas S."/>
            <person name="Han C."/>
            <person name="Goodwin L."/>
            <person name="Pitluck S."/>
            <person name="Ivanova N."/>
            <person name="Ovchinikova G."/>
            <person name="Pati A."/>
            <person name="Chen A."/>
            <person name="Palaniappan K."/>
            <person name="Mavromatis K."/>
            <person name="Liolios K."/>
            <person name="Brettin T."/>
            <person name="Fiebig A."/>
            <person name="Rohde M."/>
            <person name="Abt B."/>
            <person name="Goker M."/>
            <person name="Detter J.C."/>
            <person name="Woyke T."/>
            <person name="Bristow J."/>
            <person name="Eisen J.A."/>
            <person name="Markowitz V."/>
            <person name="Hugenholtz P."/>
            <person name="Kyrpides N.C."/>
            <person name="Klenk H.P."/>
            <person name="Lapidus A."/>
        </authorList>
    </citation>
    <scope>NUCLEOTIDE SEQUENCE [LARGE SCALE GENOMIC DNA]</scope>
    <source>
        <strain evidence="8">DSM 44963</strain>
    </source>
</reference>
<dbReference type="InterPro" id="IPR036010">
    <property type="entry name" value="2Fe-2S_ferredoxin-like_sf"/>
</dbReference>
<dbReference type="FunFam" id="1.10.150.120:FF:000003">
    <property type="entry name" value="Carbon monoxide dehydrogenase, small subunit"/>
    <property type="match status" value="1"/>
</dbReference>
<dbReference type="Pfam" id="PF00111">
    <property type="entry name" value="Fer2"/>
    <property type="match status" value="1"/>
</dbReference>
<dbReference type="PANTHER" id="PTHR44379">
    <property type="entry name" value="OXIDOREDUCTASE WITH IRON-SULFUR SUBUNIT"/>
    <property type="match status" value="1"/>
</dbReference>
<evidence type="ECO:0000259" key="6">
    <source>
        <dbReference type="PROSITE" id="PS51085"/>
    </source>
</evidence>
<dbReference type="eggNOG" id="COG2080">
    <property type="taxonomic scope" value="Bacteria"/>
</dbReference>
<gene>
    <name evidence="7" type="ORF">Krac_7016</name>
</gene>
<dbReference type="InterPro" id="IPR006058">
    <property type="entry name" value="2Fe2S_fd_BS"/>
</dbReference>
<dbReference type="InterPro" id="IPR036884">
    <property type="entry name" value="2Fe-2S-bd_dom_sf"/>
</dbReference>
<dbReference type="EMBL" id="ADVG01000002">
    <property type="protein sequence ID" value="EFH85777.1"/>
    <property type="molecule type" value="Genomic_DNA"/>
</dbReference>
<dbReference type="InterPro" id="IPR002888">
    <property type="entry name" value="2Fe-2S-bd"/>
</dbReference>